<evidence type="ECO:0000256" key="3">
    <source>
        <dbReference type="ARBA" id="ARBA00022723"/>
    </source>
</evidence>
<dbReference type="GO" id="GO:0008299">
    <property type="term" value="P:isoprenoid biosynthetic process"/>
    <property type="evidence" value="ECO:0007669"/>
    <property type="project" value="UniProtKB-ARBA"/>
</dbReference>
<keyword evidence="4 6" id="KW-0460">Magnesium</keyword>
<dbReference type="Gene3D" id="1.10.600.10">
    <property type="entry name" value="Farnesyl Diphosphate Synthase"/>
    <property type="match status" value="1"/>
</dbReference>
<dbReference type="InterPro" id="IPR008949">
    <property type="entry name" value="Isoprenoid_synthase_dom_sf"/>
</dbReference>
<dbReference type="EMBL" id="JAPEVG010000109">
    <property type="protein sequence ID" value="KAJ8482669.1"/>
    <property type="molecule type" value="Genomic_DNA"/>
</dbReference>
<comment type="similarity">
    <text evidence="2 6">Belongs to the terpene synthase family.</text>
</comment>
<evidence type="ECO:0000313" key="8">
    <source>
        <dbReference type="Proteomes" id="UP001215151"/>
    </source>
</evidence>
<keyword evidence="8" id="KW-1185">Reference proteome</keyword>
<evidence type="ECO:0000256" key="6">
    <source>
        <dbReference type="RuleBase" id="RU366034"/>
    </source>
</evidence>
<comment type="caution">
    <text evidence="7">The sequence shown here is derived from an EMBL/GenBank/DDBJ whole genome shotgun (WGS) entry which is preliminary data.</text>
</comment>
<keyword evidence="3 6" id="KW-0479">Metal-binding</keyword>
<evidence type="ECO:0000256" key="5">
    <source>
        <dbReference type="ARBA" id="ARBA00023239"/>
    </source>
</evidence>
<dbReference type="Pfam" id="PF19086">
    <property type="entry name" value="Terpene_syn_C_2"/>
    <property type="match status" value="1"/>
</dbReference>
<reference evidence="7" key="1">
    <citation type="submission" date="2022-11" db="EMBL/GenBank/DDBJ databases">
        <title>Genome Sequence of Cubamyces cubensis.</title>
        <authorList>
            <person name="Buettner E."/>
        </authorList>
    </citation>
    <scope>NUCLEOTIDE SEQUENCE</scope>
    <source>
        <strain evidence="7">MPL-01</strain>
    </source>
</reference>
<organism evidence="7 8">
    <name type="scientific">Trametes cubensis</name>
    <dbReference type="NCBI Taxonomy" id="1111947"/>
    <lineage>
        <taxon>Eukaryota</taxon>
        <taxon>Fungi</taxon>
        <taxon>Dikarya</taxon>
        <taxon>Basidiomycota</taxon>
        <taxon>Agaricomycotina</taxon>
        <taxon>Agaricomycetes</taxon>
        <taxon>Polyporales</taxon>
        <taxon>Polyporaceae</taxon>
        <taxon>Trametes</taxon>
    </lineage>
</organism>
<evidence type="ECO:0000256" key="4">
    <source>
        <dbReference type="ARBA" id="ARBA00022842"/>
    </source>
</evidence>
<protein>
    <recommendedName>
        <fullName evidence="6">Terpene synthase</fullName>
        <ecNumber evidence="6">4.2.3.-</ecNumber>
    </recommendedName>
</protein>
<dbReference type="InterPro" id="IPR034686">
    <property type="entry name" value="Terpene_cyclase-like_2"/>
</dbReference>
<dbReference type="SFLD" id="SFLDS00005">
    <property type="entry name" value="Isoprenoid_Synthase_Type_I"/>
    <property type="match status" value="1"/>
</dbReference>
<comment type="cofactor">
    <cofactor evidence="1 6">
        <name>Mg(2+)</name>
        <dbReference type="ChEBI" id="CHEBI:18420"/>
    </cofactor>
</comment>
<dbReference type="GO" id="GO:0010333">
    <property type="term" value="F:terpene synthase activity"/>
    <property type="evidence" value="ECO:0007669"/>
    <property type="project" value="InterPro"/>
</dbReference>
<dbReference type="AlphaFoldDB" id="A0AAD7TWX0"/>
<accession>A0AAD7TWX0</accession>
<dbReference type="PANTHER" id="PTHR35201">
    <property type="entry name" value="TERPENE SYNTHASE"/>
    <property type="match status" value="1"/>
</dbReference>
<keyword evidence="5 6" id="KW-0456">Lyase</keyword>
<gene>
    <name evidence="7" type="ORF">ONZ51_g5215</name>
</gene>
<dbReference type="Proteomes" id="UP001215151">
    <property type="component" value="Unassembled WGS sequence"/>
</dbReference>
<dbReference type="PANTHER" id="PTHR35201:SF4">
    <property type="entry name" value="BETA-PINACENE SYNTHASE-RELATED"/>
    <property type="match status" value="1"/>
</dbReference>
<proteinExistence type="inferred from homology"/>
<evidence type="ECO:0000313" key="7">
    <source>
        <dbReference type="EMBL" id="KAJ8482669.1"/>
    </source>
</evidence>
<dbReference type="GO" id="GO:0046872">
    <property type="term" value="F:metal ion binding"/>
    <property type="evidence" value="ECO:0007669"/>
    <property type="project" value="UniProtKB-KW"/>
</dbReference>
<sequence length="343" mass="38687">MSDPLCMPVPDTMAHWPWPRRINTSYEDVAAESAEWLKSFEAFSPDQQAIFDRCNIGLLAAIAYPDADKEHLRVCCDFMNASFALDEQTDASDPIKTQQIVQAVIDGMAHPYRPPISGEPVMGEIIRQFWRRVLEFATPQAQAKFIDVYSRYARSLVDQSKIRDDGGVGTVEAYMLNRRLDVGTDPCYAIADLRYGLPQEVLDHPLLQEASACVTDLVILDNDLASYRKEYAIGDVHNIIPVVMREKGLDMARAVEWLATEHDRIADRFCSLWKELSTLEFGSAELDDAFGAYLNNLANWPRANMCWCFESGRYFGSDGARVKLEGVVKLERRLDVGQDTGSK</sequence>
<evidence type="ECO:0000256" key="1">
    <source>
        <dbReference type="ARBA" id="ARBA00001946"/>
    </source>
</evidence>
<dbReference type="SUPFAM" id="SSF48576">
    <property type="entry name" value="Terpenoid synthases"/>
    <property type="match status" value="1"/>
</dbReference>
<dbReference type="SFLD" id="SFLDG01020">
    <property type="entry name" value="Terpene_Cyclase_Like_2"/>
    <property type="match status" value="1"/>
</dbReference>
<evidence type="ECO:0000256" key="2">
    <source>
        <dbReference type="ARBA" id="ARBA00006333"/>
    </source>
</evidence>
<dbReference type="EC" id="4.2.3.-" evidence="6"/>
<name>A0AAD7TWX0_9APHY</name>